<proteinExistence type="inferred from homology"/>
<feature type="domain" description="Single-stranded-DNA-specific exonuclease RecJ C-terminal" evidence="8">
    <location>
        <begin position="573"/>
        <end position="776"/>
    </location>
</feature>
<dbReference type="Proteomes" id="UP000430975">
    <property type="component" value="Unassembled WGS sequence"/>
</dbReference>
<evidence type="ECO:0000256" key="2">
    <source>
        <dbReference type="ARBA" id="ARBA00019841"/>
    </source>
</evidence>
<dbReference type="InterPro" id="IPR018779">
    <property type="entry name" value="RecJ_C"/>
</dbReference>
<keyword evidence="4" id="KW-0378">Hydrolase</keyword>
<gene>
    <name evidence="10" type="primary">recJ</name>
    <name evidence="10" type="ORF">GIY09_03165</name>
</gene>
<evidence type="ECO:0000259" key="6">
    <source>
        <dbReference type="Pfam" id="PF01368"/>
    </source>
</evidence>
<evidence type="ECO:0000259" key="9">
    <source>
        <dbReference type="Pfam" id="PF17768"/>
    </source>
</evidence>
<dbReference type="InterPro" id="IPR038763">
    <property type="entry name" value="DHH_sf"/>
</dbReference>
<feature type="domain" description="RecJ OB" evidence="9">
    <location>
        <begin position="457"/>
        <end position="566"/>
    </location>
</feature>
<dbReference type="InterPro" id="IPR003156">
    <property type="entry name" value="DHHA1_dom"/>
</dbReference>
<dbReference type="NCBIfam" id="TIGR00644">
    <property type="entry name" value="recJ"/>
    <property type="match status" value="1"/>
</dbReference>
<evidence type="ECO:0000256" key="1">
    <source>
        <dbReference type="ARBA" id="ARBA00005915"/>
    </source>
</evidence>
<sequence length="783" mass="88750">MNLAKYNWELPTHSQEETKLIEELQMAGLKYSPAFLRLCIERGFTSKDQVEQAINQTPQLYHDPFNLYQMDIAVERLQEAVANGEQILIYGDYDADGITSTLILFETLETIGANVDYYLPNRITDGYGPNVARYEEFIANGVQLILTCDNGIAGHEAIARAKELGVDVIVSDHHEMQATLPDAYAIIHPKHPEGDYPFAELSGAGVALKISHALLDEIMPEVVELAAIGTLCDMVSLTDENRTIVLGGLQFLKDTQRLGLRLLLETQQVEFDKIDVDTVGFVIGPRLNAIGRLGDPTPALKLLQTFDEEMAQQLVVLINEKNSERQAIVKQIQQEVEARIDLLPELPNVIVESGTDWHAGVLGIVASRLKEKYNRPTILFQHLLDKQELKGSGRSVDQVNIFEWLQSIDQHISYYGGHSQAAGLTVNENSWENFKEALHSLANKHEDKINQPESLKIDAVLPVSEIEVDFIEEVELLGPFGMDNPRPLFVFEDVLVKNIRLIGADKTHVKLSVSENQHADTILDCVAFSKATQFEGIQNEDTLSLVGTLSLNEWRNKVSPQVMVTDMGIARTQWLDYRSSRIAPELLQETAAIYVFRHSKLAAYFSERIPSSSQVMLYQEVNQESLETNTKEKLIIMEPPQDIDSLEFLIKQTEWSKIYLGSFVQESKYTAGEPTRQEFAVLYRWLSQQSSFHFRQSLSKMSEVLKIHQTRLKLMIVVFFEAEFVTIKDGFVSFNTAHSKEAVDLFALPAIEKYRREMQTEALLNYQTISEIERYFEENEVKS</sequence>
<keyword evidence="11" id="KW-1185">Reference proteome</keyword>
<dbReference type="Pfam" id="PF02272">
    <property type="entry name" value="DHHA1"/>
    <property type="match status" value="1"/>
</dbReference>
<organism evidence="10 11">
    <name type="scientific">Fundicoccus ignavus</name>
    <dbReference type="NCBI Taxonomy" id="2664442"/>
    <lineage>
        <taxon>Bacteria</taxon>
        <taxon>Bacillati</taxon>
        <taxon>Bacillota</taxon>
        <taxon>Bacilli</taxon>
        <taxon>Lactobacillales</taxon>
        <taxon>Aerococcaceae</taxon>
        <taxon>Fundicoccus</taxon>
    </lineage>
</organism>
<dbReference type="InterPro" id="IPR004610">
    <property type="entry name" value="RecJ"/>
</dbReference>
<evidence type="ECO:0000313" key="10">
    <source>
        <dbReference type="EMBL" id="MRI84901.1"/>
    </source>
</evidence>
<name>A0A6I2GHD1_9LACT</name>
<feature type="domain" description="DHHA1" evidence="7">
    <location>
        <begin position="348"/>
        <end position="441"/>
    </location>
</feature>
<dbReference type="InterPro" id="IPR051673">
    <property type="entry name" value="SSDNA_exonuclease_RecJ"/>
</dbReference>
<dbReference type="AlphaFoldDB" id="A0A6I2GHD1"/>
<dbReference type="GO" id="GO:0008409">
    <property type="term" value="F:5'-3' exonuclease activity"/>
    <property type="evidence" value="ECO:0007669"/>
    <property type="project" value="InterPro"/>
</dbReference>
<dbReference type="GO" id="GO:0003676">
    <property type="term" value="F:nucleic acid binding"/>
    <property type="evidence" value="ECO:0007669"/>
    <property type="project" value="InterPro"/>
</dbReference>
<dbReference type="Pfam" id="PF01368">
    <property type="entry name" value="DHH"/>
    <property type="match status" value="1"/>
</dbReference>
<comment type="caution">
    <text evidence="10">The sequence shown here is derived from an EMBL/GenBank/DDBJ whole genome shotgun (WGS) entry which is preliminary data.</text>
</comment>
<dbReference type="InterPro" id="IPR001667">
    <property type="entry name" value="DDH_dom"/>
</dbReference>
<dbReference type="Gene3D" id="3.90.1640.30">
    <property type="match status" value="1"/>
</dbReference>
<dbReference type="SUPFAM" id="SSF64182">
    <property type="entry name" value="DHH phosphoesterases"/>
    <property type="match status" value="1"/>
</dbReference>
<evidence type="ECO:0000259" key="7">
    <source>
        <dbReference type="Pfam" id="PF02272"/>
    </source>
</evidence>
<evidence type="ECO:0000259" key="8">
    <source>
        <dbReference type="Pfam" id="PF10141"/>
    </source>
</evidence>
<feature type="domain" description="DDH" evidence="6">
    <location>
        <begin position="86"/>
        <end position="230"/>
    </location>
</feature>
<dbReference type="GO" id="GO:0006310">
    <property type="term" value="P:DNA recombination"/>
    <property type="evidence" value="ECO:0007669"/>
    <property type="project" value="InterPro"/>
</dbReference>
<protein>
    <recommendedName>
        <fullName evidence="2">Single-stranded-DNA-specific exonuclease RecJ</fullName>
    </recommendedName>
</protein>
<dbReference type="Gene3D" id="3.10.310.30">
    <property type="match status" value="1"/>
</dbReference>
<dbReference type="PANTHER" id="PTHR30255">
    <property type="entry name" value="SINGLE-STRANDED-DNA-SPECIFIC EXONUCLEASE RECJ"/>
    <property type="match status" value="1"/>
</dbReference>
<evidence type="ECO:0000313" key="11">
    <source>
        <dbReference type="Proteomes" id="UP000430975"/>
    </source>
</evidence>
<comment type="similarity">
    <text evidence="1">Belongs to the RecJ family.</text>
</comment>
<dbReference type="InterPro" id="IPR041122">
    <property type="entry name" value="RecJ_OB"/>
</dbReference>
<evidence type="ECO:0000256" key="4">
    <source>
        <dbReference type="ARBA" id="ARBA00022801"/>
    </source>
</evidence>
<evidence type="ECO:0000256" key="5">
    <source>
        <dbReference type="ARBA" id="ARBA00022839"/>
    </source>
</evidence>
<dbReference type="Pfam" id="PF17768">
    <property type="entry name" value="RecJ_OB"/>
    <property type="match status" value="1"/>
</dbReference>
<keyword evidence="3" id="KW-0540">Nuclease</keyword>
<evidence type="ECO:0000256" key="3">
    <source>
        <dbReference type="ARBA" id="ARBA00022722"/>
    </source>
</evidence>
<dbReference type="RefSeq" id="WP_153863203.1">
    <property type="nucleotide sequence ID" value="NZ_WJQS01000002.1"/>
</dbReference>
<dbReference type="Pfam" id="PF10141">
    <property type="entry name" value="ssDNA-exonuc_C"/>
    <property type="match status" value="1"/>
</dbReference>
<dbReference type="PANTHER" id="PTHR30255:SF2">
    <property type="entry name" value="SINGLE-STRANDED-DNA-SPECIFIC EXONUCLEASE RECJ"/>
    <property type="match status" value="1"/>
</dbReference>
<dbReference type="EMBL" id="WJQS01000002">
    <property type="protein sequence ID" value="MRI84901.1"/>
    <property type="molecule type" value="Genomic_DNA"/>
</dbReference>
<dbReference type="GO" id="GO:0006281">
    <property type="term" value="P:DNA repair"/>
    <property type="evidence" value="ECO:0007669"/>
    <property type="project" value="InterPro"/>
</dbReference>
<keyword evidence="5 10" id="KW-0269">Exonuclease</keyword>
<reference evidence="10 11" key="1">
    <citation type="submission" date="2019-11" db="EMBL/GenBank/DDBJ databases">
        <title>Characterisation of Fundicoccus ignavus gen. nov. sp. nov., a novel genus of the family Aerococcaceae isolated from bulk tank milk.</title>
        <authorList>
            <person name="Siebert A."/>
            <person name="Huptas C."/>
            <person name="Wenning M."/>
            <person name="Scherer S."/>
            <person name="Doll E.V."/>
        </authorList>
    </citation>
    <scope>NUCLEOTIDE SEQUENCE [LARGE SCALE GENOMIC DNA]</scope>
    <source>
        <strain evidence="10 11">WS4759</strain>
    </source>
</reference>
<accession>A0A6I2GHD1</accession>